<feature type="transmembrane region" description="Helical" evidence="1">
    <location>
        <begin position="289"/>
        <end position="312"/>
    </location>
</feature>
<dbReference type="Proteomes" id="UP000032361">
    <property type="component" value="Unassembled WGS sequence"/>
</dbReference>
<dbReference type="PATRIC" id="fig|1382798.3.peg.2296"/>
<proteinExistence type="predicted"/>
<dbReference type="AlphaFoldDB" id="A0A0D7VWA1"/>
<sequence length="323" mass="36993">MRQLPYKTKQFFFVLIKLSIVVGAFYFIYQKLTNNSTLSFLEFVSLLQKNDVFSLKNGVLLLFLSTFNWFFEILKWQTLVSAVTKISFKHALEQSLGSLTASLVTPNRIGEYGAKAMYFVGNLRKKVLLVNLLHNSLQMLVTTVLGLIGFYLFVKTYQPNINYFKISRFAIAILVVGVLFIFGIKNSKLKIGGFRLDKLQKFFINFPKQKVILGSFYSLIRYATFSFQFFVLLQIFSVNLSFLDAMIIISTLYLLSSVIPSIFIFDVIVKGSIAVYLFSFAQINELTVLSIVSLMWIFNFVIPSLIGSFYVLKFKLPKTNSIT</sequence>
<dbReference type="EMBL" id="JTDV01000019">
    <property type="protein sequence ID" value="KJD31074.1"/>
    <property type="molecule type" value="Genomic_DNA"/>
</dbReference>
<feature type="transmembrane region" description="Helical" evidence="1">
    <location>
        <begin position="12"/>
        <end position="32"/>
    </location>
</feature>
<keyword evidence="1" id="KW-0472">Membrane</keyword>
<feature type="transmembrane region" description="Helical" evidence="1">
    <location>
        <begin position="211"/>
        <end position="230"/>
    </location>
</feature>
<accession>A0A0D7VWA1</accession>
<dbReference type="OrthoDB" id="1121314at2"/>
<organism evidence="2 3">
    <name type="scientific">Neotamlana nanhaiensis</name>
    <dbReference type="NCBI Taxonomy" id="1382798"/>
    <lineage>
        <taxon>Bacteria</taxon>
        <taxon>Pseudomonadati</taxon>
        <taxon>Bacteroidota</taxon>
        <taxon>Flavobacteriia</taxon>
        <taxon>Flavobacteriales</taxon>
        <taxon>Flavobacteriaceae</taxon>
        <taxon>Neotamlana</taxon>
    </lineage>
</organism>
<reference evidence="2 3" key="1">
    <citation type="journal article" date="2015" name="Antonie Van Leeuwenhoek">
        <title>Tamlana nanhaiensis sp. nov., isolated from surface seawater collected from the South China Sea.</title>
        <authorList>
            <person name="Liu X."/>
            <person name="Lai Q."/>
            <person name="Du Y."/>
            <person name="Li G."/>
            <person name="Sun F."/>
            <person name="Shao Z."/>
        </authorList>
    </citation>
    <scope>NUCLEOTIDE SEQUENCE [LARGE SCALE GENOMIC DNA]</scope>
    <source>
        <strain evidence="2 3">FHC16</strain>
    </source>
</reference>
<feature type="transmembrane region" description="Helical" evidence="1">
    <location>
        <begin position="52"/>
        <end position="71"/>
    </location>
</feature>
<gene>
    <name evidence="2" type="ORF">PK35_16450</name>
</gene>
<name>A0A0D7VWA1_9FLAO</name>
<feature type="transmembrane region" description="Helical" evidence="1">
    <location>
        <begin position="132"/>
        <end position="154"/>
    </location>
</feature>
<keyword evidence="1" id="KW-1133">Transmembrane helix</keyword>
<evidence type="ECO:0000313" key="3">
    <source>
        <dbReference type="Proteomes" id="UP000032361"/>
    </source>
</evidence>
<evidence type="ECO:0000256" key="1">
    <source>
        <dbReference type="SAM" id="Phobius"/>
    </source>
</evidence>
<feature type="transmembrane region" description="Helical" evidence="1">
    <location>
        <begin position="166"/>
        <end position="184"/>
    </location>
</feature>
<protein>
    <submittedName>
        <fullName evidence="2">Membrane protein</fullName>
    </submittedName>
</protein>
<keyword evidence="1" id="KW-0812">Transmembrane</keyword>
<comment type="caution">
    <text evidence="2">The sequence shown here is derived from an EMBL/GenBank/DDBJ whole genome shotgun (WGS) entry which is preliminary data.</text>
</comment>
<keyword evidence="3" id="KW-1185">Reference proteome</keyword>
<dbReference type="STRING" id="1382798.PK35_16450"/>
<evidence type="ECO:0000313" key="2">
    <source>
        <dbReference type="EMBL" id="KJD31074.1"/>
    </source>
</evidence>